<dbReference type="RefSeq" id="XP_014160559.1">
    <property type="nucleotide sequence ID" value="XM_014305084.1"/>
</dbReference>
<name>A0A0L0GCD1_9EUKA</name>
<dbReference type="AlphaFoldDB" id="A0A0L0GCD1"/>
<evidence type="ECO:0000313" key="2">
    <source>
        <dbReference type="EMBL" id="KNC86657.1"/>
    </source>
</evidence>
<dbReference type="EMBL" id="KQ241642">
    <property type="protein sequence ID" value="KNC86657.1"/>
    <property type="molecule type" value="Genomic_DNA"/>
</dbReference>
<reference evidence="2 3" key="1">
    <citation type="submission" date="2011-02" db="EMBL/GenBank/DDBJ databases">
        <title>The Genome Sequence of Sphaeroforma arctica JP610.</title>
        <authorList>
            <consortium name="The Broad Institute Genome Sequencing Platform"/>
            <person name="Russ C."/>
            <person name="Cuomo C."/>
            <person name="Young S.K."/>
            <person name="Zeng Q."/>
            <person name="Gargeya S."/>
            <person name="Alvarado L."/>
            <person name="Berlin A."/>
            <person name="Chapman S.B."/>
            <person name="Chen Z."/>
            <person name="Freedman E."/>
            <person name="Gellesch M."/>
            <person name="Goldberg J."/>
            <person name="Griggs A."/>
            <person name="Gujja S."/>
            <person name="Heilman E."/>
            <person name="Heiman D."/>
            <person name="Howarth C."/>
            <person name="Mehta T."/>
            <person name="Neiman D."/>
            <person name="Pearson M."/>
            <person name="Roberts A."/>
            <person name="Saif S."/>
            <person name="Shea T."/>
            <person name="Shenoy N."/>
            <person name="Sisk P."/>
            <person name="Stolte C."/>
            <person name="Sykes S."/>
            <person name="White J."/>
            <person name="Yandava C."/>
            <person name="Burger G."/>
            <person name="Gray M.W."/>
            <person name="Holland P.W.H."/>
            <person name="King N."/>
            <person name="Lang F.B.F."/>
            <person name="Roger A.J."/>
            <person name="Ruiz-Trillo I."/>
            <person name="Haas B."/>
            <person name="Nusbaum C."/>
            <person name="Birren B."/>
        </authorList>
    </citation>
    <scope>NUCLEOTIDE SEQUENCE [LARGE SCALE GENOMIC DNA]</scope>
    <source>
        <strain evidence="2 3">JP610</strain>
    </source>
</reference>
<sequence>MTEQPVVSQTTTKLSPALEVDFRALRAIVDTTLEQDDDSAAEYDGDTALPRATESLPVQDGGTNLSLA</sequence>
<evidence type="ECO:0000313" key="3">
    <source>
        <dbReference type="Proteomes" id="UP000054560"/>
    </source>
</evidence>
<feature type="region of interest" description="Disordered" evidence="1">
    <location>
        <begin position="33"/>
        <end position="68"/>
    </location>
</feature>
<gene>
    <name evidence="2" type="ORF">SARC_01194</name>
</gene>
<keyword evidence="3" id="KW-1185">Reference proteome</keyword>
<protein>
    <submittedName>
        <fullName evidence="2">Uncharacterized protein</fullName>
    </submittedName>
</protein>
<organism evidence="2 3">
    <name type="scientific">Sphaeroforma arctica JP610</name>
    <dbReference type="NCBI Taxonomy" id="667725"/>
    <lineage>
        <taxon>Eukaryota</taxon>
        <taxon>Ichthyosporea</taxon>
        <taxon>Ichthyophonida</taxon>
        <taxon>Sphaeroforma</taxon>
    </lineage>
</organism>
<accession>A0A0L0GCD1</accession>
<evidence type="ECO:0000256" key="1">
    <source>
        <dbReference type="SAM" id="MobiDB-lite"/>
    </source>
</evidence>
<dbReference type="GeneID" id="25901698"/>
<proteinExistence type="predicted"/>
<dbReference type="Proteomes" id="UP000054560">
    <property type="component" value="Unassembled WGS sequence"/>
</dbReference>
<feature type="compositionally biased region" description="Acidic residues" evidence="1">
    <location>
        <begin position="33"/>
        <end position="45"/>
    </location>
</feature>